<keyword evidence="1" id="KW-0812">Transmembrane</keyword>
<dbReference type="EMBL" id="FNPK01000005">
    <property type="protein sequence ID" value="SDY19368.1"/>
    <property type="molecule type" value="Genomic_DNA"/>
</dbReference>
<sequence>MLKKQPNKFIAPIVIAGITAGFLISAYKFVFAKPKQTMDQIEHDYSVNKSPDMKDEKIMNK</sequence>
<keyword evidence="1" id="KW-0472">Membrane</keyword>
<dbReference type="Proteomes" id="UP000199035">
    <property type="component" value="Unassembled WGS sequence"/>
</dbReference>
<keyword evidence="1" id="KW-1133">Transmembrane helix</keyword>
<accession>A0A1H3HX07</accession>
<evidence type="ECO:0000313" key="2">
    <source>
        <dbReference type="EMBL" id="SDY19368.1"/>
    </source>
</evidence>
<gene>
    <name evidence="2" type="ORF">SAMN05421643_10550</name>
</gene>
<dbReference type="AlphaFoldDB" id="A0A1H3HX07"/>
<dbReference type="RefSeq" id="WP_092688519.1">
    <property type="nucleotide sequence ID" value="NZ_FNPK01000005.1"/>
</dbReference>
<name>A0A1H3HX07_9GAMM</name>
<feature type="transmembrane region" description="Helical" evidence="1">
    <location>
        <begin position="9"/>
        <end position="30"/>
    </location>
</feature>
<evidence type="ECO:0000313" key="3">
    <source>
        <dbReference type="Proteomes" id="UP000199035"/>
    </source>
</evidence>
<dbReference type="STRING" id="595670.SAMN05421643_10550"/>
<reference evidence="3" key="1">
    <citation type="submission" date="2016-10" db="EMBL/GenBank/DDBJ databases">
        <authorList>
            <person name="Varghese N."/>
            <person name="Submissions S."/>
        </authorList>
    </citation>
    <scope>NUCLEOTIDE SEQUENCE [LARGE SCALE GENOMIC DNA]</scope>
    <source>
        <strain evidence="3">ANC 5109</strain>
    </source>
</reference>
<keyword evidence="3" id="KW-1185">Reference proteome</keyword>
<proteinExistence type="predicted"/>
<evidence type="ECO:0000256" key="1">
    <source>
        <dbReference type="SAM" id="Phobius"/>
    </source>
</evidence>
<organism evidence="2 3">
    <name type="scientific">Acinetobacter kyonggiensis</name>
    <dbReference type="NCBI Taxonomy" id="595670"/>
    <lineage>
        <taxon>Bacteria</taxon>
        <taxon>Pseudomonadati</taxon>
        <taxon>Pseudomonadota</taxon>
        <taxon>Gammaproteobacteria</taxon>
        <taxon>Moraxellales</taxon>
        <taxon>Moraxellaceae</taxon>
        <taxon>Acinetobacter</taxon>
    </lineage>
</organism>
<protein>
    <submittedName>
        <fullName evidence="2">Uncharacterized protein</fullName>
    </submittedName>
</protein>